<feature type="transmembrane region" description="Helical" evidence="4">
    <location>
        <begin position="282"/>
        <end position="303"/>
    </location>
</feature>
<dbReference type="Proteomes" id="UP000501939">
    <property type="component" value="Chromosome"/>
</dbReference>
<accession>A0A6G8S8B0</accession>
<feature type="domain" description="GGDEF" evidence="5">
    <location>
        <begin position="348"/>
        <end position="483"/>
    </location>
</feature>
<feature type="transmembrane region" description="Helical" evidence="4">
    <location>
        <begin position="237"/>
        <end position="261"/>
    </location>
</feature>
<dbReference type="AlphaFoldDB" id="A0A6G8S8B0"/>
<dbReference type="Pfam" id="PF00990">
    <property type="entry name" value="GGDEF"/>
    <property type="match status" value="1"/>
</dbReference>
<dbReference type="InterPro" id="IPR043128">
    <property type="entry name" value="Rev_trsase/Diguanyl_cyclase"/>
</dbReference>
<proteinExistence type="predicted"/>
<protein>
    <recommendedName>
        <fullName evidence="2">diguanylate cyclase</fullName>
        <ecNumber evidence="2">2.7.7.65</ecNumber>
    </recommendedName>
</protein>
<reference evidence="6 7" key="1">
    <citation type="submission" date="2020-03" db="EMBL/GenBank/DDBJ databases">
        <authorList>
            <person name="Zhu W."/>
        </authorList>
    </citation>
    <scope>NUCLEOTIDE SEQUENCE [LARGE SCALE GENOMIC DNA]</scope>
    <source>
        <strain evidence="6 7">185</strain>
    </source>
</reference>
<keyword evidence="4" id="KW-0812">Transmembrane</keyword>
<dbReference type="PANTHER" id="PTHR45138:SF9">
    <property type="entry name" value="DIGUANYLATE CYCLASE DGCM-RELATED"/>
    <property type="match status" value="1"/>
</dbReference>
<evidence type="ECO:0000256" key="3">
    <source>
        <dbReference type="ARBA" id="ARBA00034247"/>
    </source>
</evidence>
<dbReference type="EC" id="2.7.7.65" evidence="2"/>
<evidence type="ECO:0000259" key="5">
    <source>
        <dbReference type="PROSITE" id="PS50887"/>
    </source>
</evidence>
<keyword evidence="4" id="KW-0472">Membrane</keyword>
<dbReference type="InterPro" id="IPR050469">
    <property type="entry name" value="Diguanylate_Cyclase"/>
</dbReference>
<evidence type="ECO:0000313" key="7">
    <source>
        <dbReference type="Proteomes" id="UP000501939"/>
    </source>
</evidence>
<evidence type="ECO:0000313" key="6">
    <source>
        <dbReference type="EMBL" id="QIO10364.1"/>
    </source>
</evidence>
<sequence length="496" mass="55033">MIVSLAIQSSRIHLRQSLQSFFIVGIVIALCAYAGILGRPMAFLSIFWPANAVLFGLFLHFKQLNNVGGWLGAFLGYMLADLSTGGFFFVTLALTCANLLNPLISLGLVKLFKLDYKQFNKGLTFVYLFVISSLGGCLASAAFAVSTVPHLPNTFMSLDRLWTDFGMWWTGEILNVVCFLPIILAIPSLKTAKSFVEDKRKQPFAIQNSLPMAFVILSLGLTYFFVGPGAIMFPIGALIWAALTYNLFLVAVVNCLVCMFMHHTISNYYLAESPDAFILTALSIRIGLFMLALGPLTLSIISLNRQKLYHQILYLANHDGLTTAMNRRYFYQESERMVSTENAKPQAKTVSILVMDLDHFKKINDTYGHAVGDKVLQEFTKQVQTQIRSSDLFGRIGGEEFAILLKDLTLKQSVDIAQRICNVVHATPIPLDDGTALNISVSIGLSYQSLPYCTKVQQLINRADTALYQAKEKGRNQLCVEPNLQGQWVNGSIVDA</sequence>
<feature type="transmembrane region" description="Helical" evidence="4">
    <location>
        <begin position="86"/>
        <end position="112"/>
    </location>
</feature>
<dbReference type="FunFam" id="3.30.70.270:FF:000001">
    <property type="entry name" value="Diguanylate cyclase domain protein"/>
    <property type="match status" value="1"/>
</dbReference>
<feature type="transmembrane region" description="Helical" evidence="4">
    <location>
        <begin position="210"/>
        <end position="231"/>
    </location>
</feature>
<keyword evidence="4" id="KW-1133">Transmembrane helix</keyword>
<comment type="catalytic activity">
    <reaction evidence="3">
        <text>2 GTP = 3',3'-c-di-GMP + 2 diphosphate</text>
        <dbReference type="Rhea" id="RHEA:24898"/>
        <dbReference type="ChEBI" id="CHEBI:33019"/>
        <dbReference type="ChEBI" id="CHEBI:37565"/>
        <dbReference type="ChEBI" id="CHEBI:58805"/>
        <dbReference type="EC" id="2.7.7.65"/>
    </reaction>
</comment>
<dbReference type="InterPro" id="IPR029787">
    <property type="entry name" value="Nucleotide_cyclase"/>
</dbReference>
<comment type="cofactor">
    <cofactor evidence="1">
        <name>Mg(2+)</name>
        <dbReference type="ChEBI" id="CHEBI:18420"/>
    </cofactor>
</comment>
<keyword evidence="7" id="KW-1185">Reference proteome</keyword>
<organism evidence="6 7">
    <name type="scientific">Acinetobacter lanii</name>
    <dbReference type="NCBI Taxonomy" id="2715163"/>
    <lineage>
        <taxon>Bacteria</taxon>
        <taxon>Pseudomonadati</taxon>
        <taxon>Pseudomonadota</taxon>
        <taxon>Gammaproteobacteria</taxon>
        <taxon>Moraxellales</taxon>
        <taxon>Moraxellaceae</taxon>
        <taxon>Acinetobacter</taxon>
    </lineage>
</organism>
<evidence type="ECO:0000256" key="2">
    <source>
        <dbReference type="ARBA" id="ARBA00012528"/>
    </source>
</evidence>
<evidence type="ECO:0000256" key="1">
    <source>
        <dbReference type="ARBA" id="ARBA00001946"/>
    </source>
</evidence>
<dbReference type="PANTHER" id="PTHR45138">
    <property type="entry name" value="REGULATORY COMPONENTS OF SENSORY TRANSDUCTION SYSTEM"/>
    <property type="match status" value="1"/>
</dbReference>
<dbReference type="InterPro" id="IPR000160">
    <property type="entry name" value="GGDEF_dom"/>
</dbReference>
<dbReference type="NCBIfam" id="TIGR00254">
    <property type="entry name" value="GGDEF"/>
    <property type="match status" value="1"/>
</dbReference>
<dbReference type="Gene3D" id="3.30.70.270">
    <property type="match status" value="1"/>
</dbReference>
<feature type="transmembrane region" description="Helical" evidence="4">
    <location>
        <begin position="165"/>
        <end position="189"/>
    </location>
</feature>
<dbReference type="SMART" id="SM00267">
    <property type="entry name" value="GGDEF"/>
    <property type="match status" value="1"/>
</dbReference>
<dbReference type="PROSITE" id="PS50887">
    <property type="entry name" value="GGDEF"/>
    <property type="match status" value="1"/>
</dbReference>
<feature type="transmembrane region" description="Helical" evidence="4">
    <location>
        <begin position="20"/>
        <end position="36"/>
    </location>
</feature>
<gene>
    <name evidence="6" type="ORF">G8D99_07355</name>
</gene>
<dbReference type="KEGG" id="alj:G8D99_07355"/>
<dbReference type="SUPFAM" id="SSF55073">
    <property type="entry name" value="Nucleotide cyclase"/>
    <property type="match status" value="1"/>
</dbReference>
<dbReference type="CDD" id="cd01949">
    <property type="entry name" value="GGDEF"/>
    <property type="match status" value="1"/>
</dbReference>
<dbReference type="GO" id="GO:0052621">
    <property type="term" value="F:diguanylate cyclase activity"/>
    <property type="evidence" value="ECO:0007669"/>
    <property type="project" value="UniProtKB-EC"/>
</dbReference>
<feature type="transmembrane region" description="Helical" evidence="4">
    <location>
        <begin position="124"/>
        <end position="145"/>
    </location>
</feature>
<evidence type="ECO:0000256" key="4">
    <source>
        <dbReference type="SAM" id="Phobius"/>
    </source>
</evidence>
<name>A0A6G8S8B0_9GAMM</name>
<dbReference type="EMBL" id="CP049916">
    <property type="protein sequence ID" value="QIO10364.1"/>
    <property type="molecule type" value="Genomic_DNA"/>
</dbReference>